<accession>A0A926XTZ9</accession>
<dbReference type="Gene3D" id="2.60.120.260">
    <property type="entry name" value="Galactose-binding domain-like"/>
    <property type="match status" value="1"/>
</dbReference>
<dbReference type="NCBIfam" id="TIGR02604">
    <property type="entry name" value="Piru_Ver_Nterm"/>
    <property type="match status" value="1"/>
</dbReference>
<dbReference type="Pfam" id="PF23500">
    <property type="entry name" value="DUF7133"/>
    <property type="match status" value="1"/>
</dbReference>
<keyword evidence="2" id="KW-0186">Copper</keyword>
<dbReference type="InterPro" id="IPR013428">
    <property type="entry name" value="Membrane-bound_put_N"/>
</dbReference>
<dbReference type="InterPro" id="IPR011042">
    <property type="entry name" value="6-blade_b-propeller_TolB-like"/>
</dbReference>
<dbReference type="Pfam" id="PF00127">
    <property type="entry name" value="Copper-bind"/>
    <property type="match status" value="1"/>
</dbReference>
<evidence type="ECO:0000256" key="3">
    <source>
        <dbReference type="SAM" id="SignalP"/>
    </source>
</evidence>
<name>A0A926XTZ9_9BACT</name>
<evidence type="ECO:0000313" key="6">
    <source>
        <dbReference type="EMBL" id="MBD2699595.1"/>
    </source>
</evidence>
<dbReference type="InterPro" id="IPR016024">
    <property type="entry name" value="ARM-type_fold"/>
</dbReference>
<gene>
    <name evidence="6" type="ORF">IC229_03030</name>
</gene>
<dbReference type="GO" id="GO:0009055">
    <property type="term" value="F:electron transfer activity"/>
    <property type="evidence" value="ECO:0007669"/>
    <property type="project" value="InterPro"/>
</dbReference>
<dbReference type="CDD" id="cd00920">
    <property type="entry name" value="Cupredoxin"/>
    <property type="match status" value="1"/>
</dbReference>
<feature type="domain" description="Blue (type 1) copper" evidence="4">
    <location>
        <begin position="66"/>
        <end position="137"/>
    </location>
</feature>
<dbReference type="InterPro" id="IPR011041">
    <property type="entry name" value="Quinoprot_gluc/sorb_DH_b-prop"/>
</dbReference>
<feature type="signal peptide" evidence="3">
    <location>
        <begin position="1"/>
        <end position="24"/>
    </location>
</feature>
<dbReference type="PANTHER" id="PTHR33546:SF1">
    <property type="entry name" value="LARGE, MULTIFUNCTIONAL SECRETED PROTEIN"/>
    <property type="match status" value="1"/>
</dbReference>
<evidence type="ECO:0000259" key="5">
    <source>
        <dbReference type="Pfam" id="PF23500"/>
    </source>
</evidence>
<dbReference type="SUPFAM" id="SSF49503">
    <property type="entry name" value="Cupredoxins"/>
    <property type="match status" value="1"/>
</dbReference>
<dbReference type="Gene3D" id="1.25.10.10">
    <property type="entry name" value="Leucine-rich Repeat Variant"/>
    <property type="match status" value="1"/>
</dbReference>
<dbReference type="InterPro" id="IPR011989">
    <property type="entry name" value="ARM-like"/>
</dbReference>
<organism evidence="6 7">
    <name type="scientific">Spirosoma profusum</name>
    <dbReference type="NCBI Taxonomy" id="2771354"/>
    <lineage>
        <taxon>Bacteria</taxon>
        <taxon>Pseudomonadati</taxon>
        <taxon>Bacteroidota</taxon>
        <taxon>Cytophagia</taxon>
        <taxon>Cytophagales</taxon>
        <taxon>Cytophagaceae</taxon>
        <taxon>Spirosoma</taxon>
    </lineage>
</organism>
<evidence type="ECO:0000256" key="2">
    <source>
        <dbReference type="ARBA" id="ARBA00023008"/>
    </source>
</evidence>
<evidence type="ECO:0000313" key="7">
    <source>
        <dbReference type="Proteomes" id="UP000598820"/>
    </source>
</evidence>
<dbReference type="GO" id="GO:0005507">
    <property type="term" value="F:copper ion binding"/>
    <property type="evidence" value="ECO:0007669"/>
    <property type="project" value="InterPro"/>
</dbReference>
<dbReference type="InterPro" id="IPR055557">
    <property type="entry name" value="DUF7133"/>
</dbReference>
<dbReference type="EMBL" id="JACWZY010000002">
    <property type="protein sequence ID" value="MBD2699595.1"/>
    <property type="molecule type" value="Genomic_DNA"/>
</dbReference>
<keyword evidence="7" id="KW-1185">Reference proteome</keyword>
<comment type="caution">
    <text evidence="6">The sequence shown here is derived from an EMBL/GenBank/DDBJ whole genome shotgun (WGS) entry which is preliminary data.</text>
</comment>
<dbReference type="Gene3D" id="2.120.10.30">
    <property type="entry name" value="TolB, C-terminal domain"/>
    <property type="match status" value="1"/>
</dbReference>
<dbReference type="PANTHER" id="PTHR33546">
    <property type="entry name" value="LARGE, MULTIFUNCTIONAL SECRETED PROTEIN-RELATED"/>
    <property type="match status" value="1"/>
</dbReference>
<keyword evidence="1" id="KW-0479">Metal-binding</keyword>
<proteinExistence type="predicted"/>
<feature type="chain" id="PRO_5037439369" evidence="3">
    <location>
        <begin position="25"/>
        <end position="960"/>
    </location>
</feature>
<evidence type="ECO:0000259" key="4">
    <source>
        <dbReference type="Pfam" id="PF00127"/>
    </source>
</evidence>
<dbReference type="AlphaFoldDB" id="A0A926XTZ9"/>
<evidence type="ECO:0000256" key="1">
    <source>
        <dbReference type="ARBA" id="ARBA00022723"/>
    </source>
</evidence>
<dbReference type="InterPro" id="IPR008972">
    <property type="entry name" value="Cupredoxin"/>
</dbReference>
<feature type="domain" description="DUF7133" evidence="5">
    <location>
        <begin position="349"/>
        <end position="720"/>
    </location>
</feature>
<keyword evidence="3" id="KW-0732">Signal</keyword>
<reference evidence="6" key="1">
    <citation type="submission" date="2020-09" db="EMBL/GenBank/DDBJ databases">
        <authorList>
            <person name="Kim M.K."/>
        </authorList>
    </citation>
    <scope>NUCLEOTIDE SEQUENCE</scope>
    <source>
        <strain evidence="6">BT702</strain>
    </source>
</reference>
<sequence>MNNCRLLVAFLLTAMLATTTSTFAQNTKAKAAATPAPDTAKVDREYTMEATMLGYFAKDGARNPTLKANKGDKVRITIVNGEVMTHDIALEKLGVKSKTLQDKGTKTSITFVADKNDTYYCTVPGHRTAGMVGTFEVVEGKIGEAITAGQLPMKDGQPLNLNFETGTLKDWTAKGDAFTNPIFAQDDPSPVHEKDMHVGFAGKHFLSSGGTTNYKLTGTLTSVPFKVTQPFAAFMVSGGALQDTRVEIVQASTDKVIYHITGQGRATLQPAVVELQPYLNQDIFIRIVDNETGISQIPYIPNDKWAHINFDDFQFYATRPTFPNELKQKDIIILPPLDPVLNAGLSGVKAAQAMTPPKGFKITLAAAEPDIVKPICFTIDWKGRLWVVESHTYPVPAPEGQGRDKIFIFEDTNGDGTLDSKKLFTEGLNLVSGMEVGMGGVWVGAAPYLLFIPADFKTDKPTGPPQKLLDGWGTQDTHETLNSLRWGPDGWLYGTHGVFTHSNVGKPGAPDSERTKINAGVWRYHPTNHQFEIFAEGTSNPWGLDFNDYGHAFITACVIPHMYHMIQGGRYQRQGGKHFNPYTYDDIKTHADHVHWLGERGPHAGNFRSASAGGGHAHAGAMIYLGNSWPQEYRNDIFMNNINGAKLNRDHPSRAGSGYMVSHRPDFMAMNDSWSQWINMKYDPSGSVWAIDWYDKNQCHSSNPDVHDKTMGRIFKITHENDKWVQADLSKASDMELVNYQLNGNDWYVRQARLLLQERGGSKKVHKALKEILEKNPDATRKLRALWTLHVTKGLTEKELVDLLNNENEYVRSWALQLLAENKTISPETLKRLATLAQNDNSSLVRMYLTSAMLRLEPAQRWDVVDALVQKAGDKDDHNLPLMLWYASEPLATVDMKRALELSQKSKMPKHLNYMIQRIGAIGTDDAKKLLKDFNDRVGKRDHSHENHEIQALIAKVLGE</sequence>
<dbReference type="SUPFAM" id="SSF48371">
    <property type="entry name" value="ARM repeat"/>
    <property type="match status" value="1"/>
</dbReference>
<dbReference type="Proteomes" id="UP000598820">
    <property type="component" value="Unassembled WGS sequence"/>
</dbReference>
<dbReference type="Gene3D" id="2.60.40.420">
    <property type="entry name" value="Cupredoxins - blue copper proteins"/>
    <property type="match status" value="1"/>
</dbReference>
<dbReference type="InterPro" id="IPR000923">
    <property type="entry name" value="BlueCu_1"/>
</dbReference>
<dbReference type="SUPFAM" id="SSF50952">
    <property type="entry name" value="Soluble quinoprotein glucose dehydrogenase"/>
    <property type="match status" value="1"/>
</dbReference>
<protein>
    <submittedName>
        <fullName evidence="6">HEAT repeat domain-containing protein</fullName>
    </submittedName>
</protein>
<dbReference type="Pfam" id="PF13646">
    <property type="entry name" value="HEAT_2"/>
    <property type="match status" value="1"/>
</dbReference>